<dbReference type="PANTHER" id="PTHR12317">
    <property type="entry name" value="DIACYLGLYCEROL O-ACYLTRANSFERASE"/>
    <property type="match status" value="1"/>
</dbReference>
<evidence type="ECO:0000256" key="8">
    <source>
        <dbReference type="ARBA" id="ARBA00023098"/>
    </source>
</evidence>
<dbReference type="AlphaFoldDB" id="A0A250WUK9"/>
<keyword evidence="4" id="KW-0808">Transferase</keyword>
<accession>A0A250WUK9</accession>
<evidence type="ECO:0000256" key="1">
    <source>
        <dbReference type="ARBA" id="ARBA00004477"/>
    </source>
</evidence>
<evidence type="ECO:0000256" key="2">
    <source>
        <dbReference type="ARBA" id="ARBA00005420"/>
    </source>
</evidence>
<feature type="transmembrane region" description="Helical" evidence="11">
    <location>
        <begin position="319"/>
        <end position="342"/>
    </location>
</feature>
<evidence type="ECO:0000256" key="5">
    <source>
        <dbReference type="ARBA" id="ARBA00022692"/>
    </source>
</evidence>
<evidence type="ECO:0000313" key="12">
    <source>
        <dbReference type="EMBL" id="GAX74485.1"/>
    </source>
</evidence>
<dbReference type="GO" id="GO:0005789">
    <property type="term" value="C:endoplasmic reticulum membrane"/>
    <property type="evidence" value="ECO:0007669"/>
    <property type="project" value="UniProtKB-SubCell"/>
</dbReference>
<evidence type="ECO:0000313" key="13">
    <source>
        <dbReference type="Proteomes" id="UP000232323"/>
    </source>
</evidence>
<dbReference type="SUPFAM" id="SSF69593">
    <property type="entry name" value="Glycerol-3-phosphate (1)-acyltransferase"/>
    <property type="match status" value="1"/>
</dbReference>
<dbReference type="PANTHER" id="PTHR12317:SF34">
    <property type="entry name" value="ACYLTRANSFERASE"/>
    <property type="match status" value="1"/>
</dbReference>
<keyword evidence="13" id="KW-1185">Reference proteome</keyword>
<organism evidence="12 13">
    <name type="scientific">Chlamydomonas eustigma</name>
    <dbReference type="NCBI Taxonomy" id="1157962"/>
    <lineage>
        <taxon>Eukaryota</taxon>
        <taxon>Viridiplantae</taxon>
        <taxon>Chlorophyta</taxon>
        <taxon>core chlorophytes</taxon>
        <taxon>Chlorophyceae</taxon>
        <taxon>CS clade</taxon>
        <taxon>Chlamydomonadales</taxon>
        <taxon>Chlamydomonadaceae</taxon>
        <taxon>Chlamydomonas</taxon>
    </lineage>
</organism>
<name>A0A250WUK9_9CHLO</name>
<feature type="transmembrane region" description="Helical" evidence="11">
    <location>
        <begin position="54"/>
        <end position="74"/>
    </location>
</feature>
<dbReference type="CDD" id="cd07987">
    <property type="entry name" value="LPLAT_MGAT-like"/>
    <property type="match status" value="1"/>
</dbReference>
<comment type="similarity">
    <text evidence="2">Belongs to the diacylglycerol acyltransferase family.</text>
</comment>
<evidence type="ECO:0000256" key="6">
    <source>
        <dbReference type="ARBA" id="ARBA00022824"/>
    </source>
</evidence>
<comment type="subcellular location">
    <subcellularLocation>
        <location evidence="1">Endoplasmic reticulum membrane</location>
        <topology evidence="1">Multi-pass membrane protein</topology>
    </subcellularLocation>
</comment>
<keyword evidence="9 11" id="KW-0472">Membrane</keyword>
<gene>
    <name evidence="12" type="ORF">CEUSTIGMA_g1934.t1</name>
</gene>
<dbReference type="GO" id="GO:0006629">
    <property type="term" value="P:lipid metabolic process"/>
    <property type="evidence" value="ECO:0007669"/>
    <property type="project" value="UniProtKB-KW"/>
</dbReference>
<sequence length="794" mass="88036">MLITRRMLFSGGPRHFVLKTVAWLVWIISGSGYLALNWRPPFRFSSNLGFKGDLYVEALAVAVLMGVCFMLKAALAHEPRLRTSQLLSPTLASAAVILLCLLLCGAGQALLITVEQLPSYLISTRVAYCLLALSCLLVAATSIHGLAGWLRFVNVARMRVRSRVSGQNTSHGVAKGDTSVNNQTLPKELAADVLGHFKEDKSLASDNEGSLKCGGESPGSSMSKAASLEALCEVMVPHLEEEPKGPNAKQNNILPVLGDACRIMTPVSMGLDHDRGSVEGSYLKASSCMSGALTEADLGQEEDSSGSWRFWQPFKGGKVFVATQALGWTMFTISFVYVGVLVKAVVMAGTRSPLLVPLKGWVGVWGAGALMFTAPVVLALSLLAYEGNRVREDPLLIQQRGRKAGEEVLQLYDDSSTVWDDTCVEVSDAKSNAEVPVRVFNMLYIIRRVQSAGTHMMVGLESAAKVLMPVLLMYSPLQFYIAFWAILFVVVPMRWFPSLFLGVHIPYYILTTRGNPQHTGSRRWPWLVKWFGENLDASMKFYFGGFEIIRDFKADPDPSRRYIFGFHPHGLYPTGAGLLPLSPTFKTAFHPEVCPVTLTASIVYWVPAMRDILMWAGMRQVNRSTFITALKECGSVLVCPGGQAELIYTHRLHMDKSERELVIYAGHKGFIRLAVQHRACLVPVLALGEARQFRDAVNAPSMQKVSYKKFGFPFPYFVTGRWGFAPFPDYGPVYYVLGEPIEPPECREGNKEDEDAAVELLHQAFYRSMVSLFLKYRHLHPDYEAARIRIITKH</sequence>
<evidence type="ECO:0000256" key="3">
    <source>
        <dbReference type="ARBA" id="ARBA00022516"/>
    </source>
</evidence>
<keyword evidence="7 11" id="KW-1133">Transmembrane helix</keyword>
<reference evidence="12 13" key="1">
    <citation type="submission" date="2017-08" db="EMBL/GenBank/DDBJ databases">
        <title>Acidophilic green algal genome provides insights into adaptation to an acidic environment.</title>
        <authorList>
            <person name="Hirooka S."/>
            <person name="Hirose Y."/>
            <person name="Kanesaki Y."/>
            <person name="Higuchi S."/>
            <person name="Fujiwara T."/>
            <person name="Onuma R."/>
            <person name="Era A."/>
            <person name="Ohbayashi R."/>
            <person name="Uzuka A."/>
            <person name="Nozaki H."/>
            <person name="Yoshikawa H."/>
            <person name="Miyagishima S.Y."/>
        </authorList>
    </citation>
    <scope>NUCLEOTIDE SEQUENCE [LARGE SCALE GENOMIC DNA]</scope>
    <source>
        <strain evidence="12 13">NIES-2499</strain>
    </source>
</reference>
<feature type="transmembrane region" description="Helical" evidence="11">
    <location>
        <begin position="125"/>
        <end position="153"/>
    </location>
</feature>
<dbReference type="Proteomes" id="UP000232323">
    <property type="component" value="Unassembled WGS sequence"/>
</dbReference>
<keyword evidence="10" id="KW-0012">Acyltransferase</keyword>
<comment type="caution">
    <text evidence="12">The sequence shown here is derived from an EMBL/GenBank/DDBJ whole genome shotgun (WGS) entry which is preliminary data.</text>
</comment>
<evidence type="ECO:0000256" key="9">
    <source>
        <dbReference type="ARBA" id="ARBA00023136"/>
    </source>
</evidence>
<keyword evidence="6" id="KW-0256">Endoplasmic reticulum</keyword>
<evidence type="ECO:0000256" key="11">
    <source>
        <dbReference type="SAM" id="Phobius"/>
    </source>
</evidence>
<dbReference type="Pfam" id="PF03982">
    <property type="entry name" value="DAGAT"/>
    <property type="match status" value="1"/>
</dbReference>
<feature type="transmembrane region" description="Helical" evidence="11">
    <location>
        <begin position="466"/>
        <end position="487"/>
    </location>
</feature>
<keyword evidence="5 11" id="KW-0812">Transmembrane</keyword>
<protein>
    <recommendedName>
        <fullName evidence="14">Acyltransferase</fullName>
    </recommendedName>
</protein>
<dbReference type="STRING" id="1157962.A0A250WUK9"/>
<dbReference type="InterPro" id="IPR007130">
    <property type="entry name" value="DAGAT"/>
</dbReference>
<proteinExistence type="inferred from homology"/>
<feature type="transmembrane region" description="Helical" evidence="11">
    <location>
        <begin position="16"/>
        <end position="34"/>
    </location>
</feature>
<dbReference type="OrthoDB" id="264532at2759"/>
<dbReference type="GO" id="GO:0004144">
    <property type="term" value="F:diacylglycerol O-acyltransferase activity"/>
    <property type="evidence" value="ECO:0007669"/>
    <property type="project" value="UniProtKB-ARBA"/>
</dbReference>
<evidence type="ECO:0000256" key="7">
    <source>
        <dbReference type="ARBA" id="ARBA00022989"/>
    </source>
</evidence>
<evidence type="ECO:0008006" key="14">
    <source>
        <dbReference type="Google" id="ProtNLM"/>
    </source>
</evidence>
<evidence type="ECO:0000256" key="10">
    <source>
        <dbReference type="ARBA" id="ARBA00023315"/>
    </source>
</evidence>
<dbReference type="EMBL" id="BEGY01000007">
    <property type="protein sequence ID" value="GAX74485.1"/>
    <property type="molecule type" value="Genomic_DNA"/>
</dbReference>
<feature type="transmembrane region" description="Helical" evidence="11">
    <location>
        <begin position="362"/>
        <end position="385"/>
    </location>
</feature>
<keyword evidence="8" id="KW-0443">Lipid metabolism</keyword>
<evidence type="ECO:0000256" key="4">
    <source>
        <dbReference type="ARBA" id="ARBA00022679"/>
    </source>
</evidence>
<feature type="transmembrane region" description="Helical" evidence="11">
    <location>
        <begin position="86"/>
        <end position="113"/>
    </location>
</feature>
<keyword evidence="3" id="KW-0444">Lipid biosynthesis</keyword>